<dbReference type="Pfam" id="PF00959">
    <property type="entry name" value="Phage_lysozyme"/>
    <property type="match status" value="1"/>
</dbReference>
<dbReference type="InterPro" id="IPR023347">
    <property type="entry name" value="Lysozyme_dom_sf"/>
</dbReference>
<dbReference type="InterPro" id="IPR051018">
    <property type="entry name" value="Bacteriophage_GH24"/>
</dbReference>
<dbReference type="CDD" id="cd00737">
    <property type="entry name" value="lyz_endolysin_autolysin"/>
    <property type="match status" value="1"/>
</dbReference>
<comment type="similarity">
    <text evidence="7">Belongs to the glycosyl hydrolase 24 family.</text>
</comment>
<dbReference type="InterPro" id="IPR023346">
    <property type="entry name" value="Lysozyme-like_dom_sf"/>
</dbReference>
<name>A0A255YT31_9PROT</name>
<keyword evidence="2 7" id="KW-0929">Antimicrobial</keyword>
<dbReference type="EMBL" id="NOXU01000031">
    <property type="protein sequence ID" value="OYQ32382.1"/>
    <property type="molecule type" value="Genomic_DNA"/>
</dbReference>
<dbReference type="GO" id="GO:0042742">
    <property type="term" value="P:defense response to bacterium"/>
    <property type="evidence" value="ECO:0007669"/>
    <property type="project" value="UniProtKB-KW"/>
</dbReference>
<dbReference type="SUPFAM" id="SSF53955">
    <property type="entry name" value="Lysozyme-like"/>
    <property type="match status" value="1"/>
</dbReference>
<evidence type="ECO:0000256" key="6">
    <source>
        <dbReference type="ARBA" id="ARBA00023295"/>
    </source>
</evidence>
<reference evidence="8 9" key="1">
    <citation type="submission" date="2017-07" db="EMBL/GenBank/DDBJ databases">
        <title>Niveispirillum cyanobacteriorum sp. nov., isolated from cyanobacterial aggregates in a eutrophic lake.</title>
        <authorList>
            <person name="Cai H."/>
        </authorList>
    </citation>
    <scope>NUCLEOTIDE SEQUENCE [LARGE SCALE GENOMIC DNA]</scope>
    <source>
        <strain evidence="9">TH1-14</strain>
    </source>
</reference>
<evidence type="ECO:0000256" key="3">
    <source>
        <dbReference type="ARBA" id="ARBA00022638"/>
    </source>
</evidence>
<evidence type="ECO:0000256" key="5">
    <source>
        <dbReference type="ARBA" id="ARBA00023200"/>
    </source>
</evidence>
<comment type="catalytic activity">
    <reaction evidence="1 7">
        <text>Hydrolysis of (1-&gt;4)-beta-linkages between N-acetylmuramic acid and N-acetyl-D-glucosamine residues in a peptidoglycan and between N-acetyl-D-glucosamine residues in chitodextrins.</text>
        <dbReference type="EC" id="3.2.1.17"/>
    </reaction>
</comment>
<dbReference type="InterPro" id="IPR002196">
    <property type="entry name" value="Glyco_hydro_24"/>
</dbReference>
<dbReference type="AlphaFoldDB" id="A0A255YT31"/>
<comment type="caution">
    <text evidence="8">The sequence shown here is derived from an EMBL/GenBank/DDBJ whole genome shotgun (WGS) entry which is preliminary data.</text>
</comment>
<evidence type="ECO:0000256" key="2">
    <source>
        <dbReference type="ARBA" id="ARBA00022529"/>
    </source>
</evidence>
<dbReference type="InterPro" id="IPR033907">
    <property type="entry name" value="Endolysin_autolysin"/>
</dbReference>
<protein>
    <recommendedName>
        <fullName evidence="7">Lysozyme</fullName>
        <ecNumber evidence="7">3.2.1.17</ecNumber>
    </recommendedName>
</protein>
<accession>A0A255YT31</accession>
<dbReference type="EC" id="3.2.1.17" evidence="7"/>
<dbReference type="GO" id="GO:0009253">
    <property type="term" value="P:peptidoglycan catabolic process"/>
    <property type="evidence" value="ECO:0007669"/>
    <property type="project" value="InterPro"/>
</dbReference>
<dbReference type="GO" id="GO:0003796">
    <property type="term" value="F:lysozyme activity"/>
    <property type="evidence" value="ECO:0007669"/>
    <property type="project" value="UniProtKB-EC"/>
</dbReference>
<dbReference type="Gene3D" id="1.10.530.40">
    <property type="match status" value="1"/>
</dbReference>
<keyword evidence="3 7" id="KW-0081">Bacteriolytic enzyme</keyword>
<dbReference type="RefSeq" id="WP_094457419.1">
    <property type="nucleotide sequence ID" value="NZ_NOXU01000031.1"/>
</dbReference>
<sequence length="174" mass="19115">MNRINIATVELIKRFEGLGDGDRDRPGLQPYLCPAGFWTIGYGRLVLGLEGRLLKGEVDRARAHAVYPDGIDEARALTFLMDDLGKVGRQVAVRVRTLLTDNQFGACLSFVYNVGITAFAASTLLKRLNAGDRVGASDQFLGWNKATDPHTGRKVELPGLTRRRVAERALFLSA</sequence>
<evidence type="ECO:0000256" key="1">
    <source>
        <dbReference type="ARBA" id="ARBA00000632"/>
    </source>
</evidence>
<dbReference type="Proteomes" id="UP000216998">
    <property type="component" value="Unassembled WGS sequence"/>
</dbReference>
<gene>
    <name evidence="8" type="ORF">CHU95_16395</name>
</gene>
<dbReference type="GO" id="GO:0016998">
    <property type="term" value="P:cell wall macromolecule catabolic process"/>
    <property type="evidence" value="ECO:0007669"/>
    <property type="project" value="InterPro"/>
</dbReference>
<evidence type="ECO:0000256" key="7">
    <source>
        <dbReference type="RuleBase" id="RU003788"/>
    </source>
</evidence>
<organism evidence="8 9">
    <name type="scientific">Niveispirillum lacus</name>
    <dbReference type="NCBI Taxonomy" id="1981099"/>
    <lineage>
        <taxon>Bacteria</taxon>
        <taxon>Pseudomonadati</taxon>
        <taxon>Pseudomonadota</taxon>
        <taxon>Alphaproteobacteria</taxon>
        <taxon>Rhodospirillales</taxon>
        <taxon>Azospirillaceae</taxon>
        <taxon>Niveispirillum</taxon>
    </lineage>
</organism>
<dbReference type="OrthoDB" id="5327667at2"/>
<evidence type="ECO:0000313" key="9">
    <source>
        <dbReference type="Proteomes" id="UP000216998"/>
    </source>
</evidence>
<keyword evidence="9" id="KW-1185">Reference proteome</keyword>
<dbReference type="HAMAP" id="MF_04110">
    <property type="entry name" value="ENDOLYSIN_T4"/>
    <property type="match status" value="1"/>
</dbReference>
<dbReference type="GO" id="GO:0031640">
    <property type="term" value="P:killing of cells of another organism"/>
    <property type="evidence" value="ECO:0007669"/>
    <property type="project" value="UniProtKB-KW"/>
</dbReference>
<keyword evidence="4 7" id="KW-0378">Hydrolase</keyword>
<dbReference type="PANTHER" id="PTHR38107">
    <property type="match status" value="1"/>
</dbReference>
<keyword evidence="6 7" id="KW-0326">Glycosidase</keyword>
<dbReference type="PANTHER" id="PTHR38107:SF3">
    <property type="entry name" value="LYSOZYME RRRD-RELATED"/>
    <property type="match status" value="1"/>
</dbReference>
<proteinExistence type="inferred from homology"/>
<keyword evidence="5" id="KW-1035">Host cytoplasm</keyword>
<evidence type="ECO:0000313" key="8">
    <source>
        <dbReference type="EMBL" id="OYQ32382.1"/>
    </source>
</evidence>
<dbReference type="InterPro" id="IPR034690">
    <property type="entry name" value="Endolysin_T4_type"/>
</dbReference>
<evidence type="ECO:0000256" key="4">
    <source>
        <dbReference type="ARBA" id="ARBA00022801"/>
    </source>
</evidence>